<evidence type="ECO:0000313" key="2">
    <source>
        <dbReference type="Proteomes" id="UP000275846"/>
    </source>
</evidence>
<protein>
    <submittedName>
        <fullName evidence="1 3">Uncharacterized protein</fullName>
    </submittedName>
</protein>
<reference evidence="3" key="1">
    <citation type="submission" date="2016-06" db="UniProtKB">
        <authorList>
            <consortium name="WormBaseParasite"/>
        </authorList>
    </citation>
    <scope>IDENTIFICATION</scope>
</reference>
<dbReference type="SUPFAM" id="SSF56219">
    <property type="entry name" value="DNase I-like"/>
    <property type="match status" value="1"/>
</dbReference>
<dbReference type="EMBL" id="UYSU01032561">
    <property type="protein sequence ID" value="VDL89908.1"/>
    <property type="molecule type" value="Genomic_DNA"/>
</dbReference>
<dbReference type="AlphaFoldDB" id="A0A183SH25"/>
<organism evidence="3">
    <name type="scientific">Schistocephalus solidus</name>
    <name type="common">Tapeworm</name>
    <dbReference type="NCBI Taxonomy" id="70667"/>
    <lineage>
        <taxon>Eukaryota</taxon>
        <taxon>Metazoa</taxon>
        <taxon>Spiralia</taxon>
        <taxon>Lophotrochozoa</taxon>
        <taxon>Platyhelminthes</taxon>
        <taxon>Cestoda</taxon>
        <taxon>Eucestoda</taxon>
        <taxon>Diphyllobothriidea</taxon>
        <taxon>Diphyllobothriidae</taxon>
        <taxon>Schistocephalus</taxon>
    </lineage>
</organism>
<dbReference type="Proteomes" id="UP000275846">
    <property type="component" value="Unassembled WGS sequence"/>
</dbReference>
<proteinExistence type="predicted"/>
<reference evidence="1 2" key="2">
    <citation type="submission" date="2018-11" db="EMBL/GenBank/DDBJ databases">
        <authorList>
            <consortium name="Pathogen Informatics"/>
        </authorList>
    </citation>
    <scope>NUCLEOTIDE SEQUENCE [LARGE SCALE GENOMIC DNA]</scope>
    <source>
        <strain evidence="1 2">NST_G2</strain>
    </source>
</reference>
<gene>
    <name evidence="1" type="ORF">SSLN_LOCUS3523</name>
</gene>
<dbReference type="Gene3D" id="3.60.10.10">
    <property type="entry name" value="Endonuclease/exonuclease/phosphatase"/>
    <property type="match status" value="1"/>
</dbReference>
<keyword evidence="2" id="KW-1185">Reference proteome</keyword>
<accession>A0A183SH25</accession>
<sequence>MFRGQSIRVRYESFTSTVAGGTVEPLTAARFFVGSSRPKWRTALLARELACCKVDIVTLSESQFSQQGQVEELGDGYAFFWSGRPQAERYDASIAFAIRTDIVGCLPCLPQGINDRLMSLRLPLCGDKFTSIIIAYAPSLNDEL</sequence>
<name>A0A183SH25_SCHSO</name>
<dbReference type="WBParaSite" id="SSLN_0000362601-mRNA-1">
    <property type="protein sequence ID" value="SSLN_0000362601-mRNA-1"/>
    <property type="gene ID" value="SSLN_0000362601"/>
</dbReference>
<evidence type="ECO:0000313" key="3">
    <source>
        <dbReference type="WBParaSite" id="SSLN_0000362601-mRNA-1"/>
    </source>
</evidence>
<dbReference type="InterPro" id="IPR036691">
    <property type="entry name" value="Endo/exonu/phosph_ase_sf"/>
</dbReference>
<evidence type="ECO:0000313" key="1">
    <source>
        <dbReference type="EMBL" id="VDL89908.1"/>
    </source>
</evidence>